<feature type="domain" description="Ribbon-helix-helix protein CopG" evidence="1">
    <location>
        <begin position="3"/>
        <end position="38"/>
    </location>
</feature>
<organism evidence="2 3">
    <name type="scientific">Candidatus Amesbacteria bacterium RIFCSPLOWO2_01_FULL_48_25</name>
    <dbReference type="NCBI Taxonomy" id="1797259"/>
    <lineage>
        <taxon>Bacteria</taxon>
        <taxon>Candidatus Amesiibacteriota</taxon>
    </lineage>
</organism>
<name>A0A1F4ZFH7_9BACT</name>
<reference evidence="2 3" key="1">
    <citation type="journal article" date="2016" name="Nat. Commun.">
        <title>Thousands of microbial genomes shed light on interconnected biogeochemical processes in an aquifer system.</title>
        <authorList>
            <person name="Anantharaman K."/>
            <person name="Brown C.T."/>
            <person name="Hug L.A."/>
            <person name="Sharon I."/>
            <person name="Castelle C.J."/>
            <person name="Probst A.J."/>
            <person name="Thomas B.C."/>
            <person name="Singh A."/>
            <person name="Wilkins M.J."/>
            <person name="Karaoz U."/>
            <person name="Brodie E.L."/>
            <person name="Williams K.H."/>
            <person name="Hubbard S.S."/>
            <person name="Banfield J.F."/>
        </authorList>
    </citation>
    <scope>NUCLEOTIDE SEQUENCE [LARGE SCALE GENOMIC DNA]</scope>
</reference>
<dbReference type="GO" id="GO:0006355">
    <property type="term" value="P:regulation of DNA-templated transcription"/>
    <property type="evidence" value="ECO:0007669"/>
    <property type="project" value="InterPro"/>
</dbReference>
<evidence type="ECO:0000259" key="1">
    <source>
        <dbReference type="Pfam" id="PF01402"/>
    </source>
</evidence>
<evidence type="ECO:0000313" key="2">
    <source>
        <dbReference type="EMBL" id="OGD04387.1"/>
    </source>
</evidence>
<protein>
    <recommendedName>
        <fullName evidence="1">Ribbon-helix-helix protein CopG domain-containing protein</fullName>
    </recommendedName>
</protein>
<accession>A0A1F4ZFH7</accession>
<dbReference type="Proteomes" id="UP000177080">
    <property type="component" value="Unassembled WGS sequence"/>
</dbReference>
<sequence length="86" mass="10002">MLRTYVYLPEELEEKIDRAVAARKTSKAKVIRDAIERGIVETDDIGRKASIDVLFKLTELGKKYRLKGPRDGSGNMDKYLWDKWEI</sequence>
<dbReference type="CDD" id="cd22231">
    <property type="entry name" value="RHH_NikR_HicB-like"/>
    <property type="match status" value="1"/>
</dbReference>
<gene>
    <name evidence="2" type="ORF">A2989_05140</name>
</gene>
<dbReference type="AlphaFoldDB" id="A0A1F4ZFH7"/>
<evidence type="ECO:0000313" key="3">
    <source>
        <dbReference type="Proteomes" id="UP000177080"/>
    </source>
</evidence>
<dbReference type="EMBL" id="MEXN01000001">
    <property type="protein sequence ID" value="OGD04387.1"/>
    <property type="molecule type" value="Genomic_DNA"/>
</dbReference>
<dbReference type="InterPro" id="IPR002145">
    <property type="entry name" value="CopG"/>
</dbReference>
<comment type="caution">
    <text evidence="2">The sequence shown here is derived from an EMBL/GenBank/DDBJ whole genome shotgun (WGS) entry which is preliminary data.</text>
</comment>
<dbReference type="Pfam" id="PF01402">
    <property type="entry name" value="RHH_1"/>
    <property type="match status" value="1"/>
</dbReference>
<dbReference type="STRING" id="1797259.A2989_05140"/>
<proteinExistence type="predicted"/>